<feature type="region of interest" description="Disordered" evidence="1">
    <location>
        <begin position="238"/>
        <end position="406"/>
    </location>
</feature>
<dbReference type="Proteomes" id="UP000278907">
    <property type="component" value="Unassembled WGS sequence"/>
</dbReference>
<reference evidence="2 3" key="1">
    <citation type="submission" date="2018-09" db="EMBL/GenBank/DDBJ databases">
        <authorList>
            <person name="Livingstone P.G."/>
            <person name="Whitworth D.E."/>
        </authorList>
    </citation>
    <scope>NUCLEOTIDE SEQUENCE [LARGE SCALE GENOMIC DNA]</scope>
    <source>
        <strain evidence="2 3">CA031B</strain>
    </source>
</reference>
<sequence>MSSTLESYELIRFAEAFEARLATAEEMVVGRPGLEAEKQWLASALERLREAREPAPGLLEQVKDLPELDEAREEFSFDQQGRWVDALEKLHAGITFTASSRAPVIEALFPHLKFPQLRRAPVELVNEYASSYERRFKSSYVTRIFSRDDFAMVRPVVELVASTFAAWNASLSPTPLPPEEEAALRESLVALGRRLDVALRQGRLLAEAALVPVPGVFEAAGLTLKPRKRAGRSLALSAEDGFDPYGDDVDSAQDDALEGPEDTASGDDDAAADGTDAAEAQGDFTPEEAEAPSTPPATRKGRRNAQPAAPVEHSDEEAPALGGGEETSSSATLEATAPAPDAEELPDAEPVAARPPARRGRPPKNTGAGAAQPESPPVPEQDASGAPEAVRPRRRKKTDPSETGTP</sequence>
<evidence type="ECO:0000256" key="1">
    <source>
        <dbReference type="SAM" id="MobiDB-lite"/>
    </source>
</evidence>
<feature type="compositionally biased region" description="Acidic residues" evidence="1">
    <location>
        <begin position="240"/>
        <end position="271"/>
    </location>
</feature>
<evidence type="ECO:0000313" key="2">
    <source>
        <dbReference type="EMBL" id="RKI03029.1"/>
    </source>
</evidence>
<comment type="caution">
    <text evidence="2">The sequence shown here is derived from an EMBL/GenBank/DDBJ whole genome shotgun (WGS) entry which is preliminary data.</text>
</comment>
<accession>A0ABX9QEL5</accession>
<gene>
    <name evidence="2" type="ORF">D7Y13_23150</name>
</gene>
<proteinExistence type="predicted"/>
<feature type="compositionally biased region" description="Low complexity" evidence="1">
    <location>
        <begin position="272"/>
        <end position="283"/>
    </location>
</feature>
<protein>
    <submittedName>
        <fullName evidence="2">Uncharacterized protein</fullName>
    </submittedName>
</protein>
<dbReference type="EMBL" id="RAWI01000189">
    <property type="protein sequence ID" value="RKI03029.1"/>
    <property type="molecule type" value="Genomic_DNA"/>
</dbReference>
<feature type="compositionally biased region" description="Low complexity" evidence="1">
    <location>
        <begin position="331"/>
        <end position="340"/>
    </location>
</feature>
<name>A0ABX9QEL5_9BACT</name>
<evidence type="ECO:0000313" key="3">
    <source>
        <dbReference type="Proteomes" id="UP000278907"/>
    </source>
</evidence>
<organism evidence="2 3">
    <name type="scientific">Corallococcus praedator</name>
    <dbReference type="NCBI Taxonomy" id="2316724"/>
    <lineage>
        <taxon>Bacteria</taxon>
        <taxon>Pseudomonadati</taxon>
        <taxon>Myxococcota</taxon>
        <taxon>Myxococcia</taxon>
        <taxon>Myxococcales</taxon>
        <taxon>Cystobacterineae</taxon>
        <taxon>Myxococcaceae</taxon>
        <taxon>Corallococcus</taxon>
    </lineage>
</organism>
<dbReference type="RefSeq" id="WP_120585220.1">
    <property type="nucleotide sequence ID" value="NZ_RAWI01000189.1"/>
</dbReference>
<keyword evidence="3" id="KW-1185">Reference proteome</keyword>